<dbReference type="EMBL" id="CADEBD010000348">
    <property type="protein sequence ID" value="CAB3250431.1"/>
    <property type="molecule type" value="Genomic_DNA"/>
</dbReference>
<protein>
    <submittedName>
        <fullName evidence="2">Uncharacterized protein</fullName>
    </submittedName>
</protein>
<accession>A0A8S1AQ99</accession>
<comment type="caution">
    <text evidence="2">The sequence shown here is derived from an EMBL/GenBank/DDBJ whole genome shotgun (WGS) entry which is preliminary data.</text>
</comment>
<evidence type="ECO:0000313" key="1">
    <source>
        <dbReference type="EMBL" id="CAB3235431.1"/>
    </source>
</evidence>
<dbReference type="EMBL" id="CADEBC010000485">
    <property type="protein sequence ID" value="CAB3235431.1"/>
    <property type="molecule type" value="Genomic_DNA"/>
</dbReference>
<gene>
    <name evidence="2" type="ORF">APLA_LOCUS13100</name>
    <name evidence="1" type="ORF">APLA_LOCUS6105</name>
</gene>
<organism evidence="2 4">
    <name type="scientific">Arctia plantaginis</name>
    <name type="common">Wood tiger moth</name>
    <name type="synonym">Phalaena plantaginis</name>
    <dbReference type="NCBI Taxonomy" id="874455"/>
    <lineage>
        <taxon>Eukaryota</taxon>
        <taxon>Metazoa</taxon>
        <taxon>Ecdysozoa</taxon>
        <taxon>Arthropoda</taxon>
        <taxon>Hexapoda</taxon>
        <taxon>Insecta</taxon>
        <taxon>Pterygota</taxon>
        <taxon>Neoptera</taxon>
        <taxon>Endopterygota</taxon>
        <taxon>Lepidoptera</taxon>
        <taxon>Glossata</taxon>
        <taxon>Ditrysia</taxon>
        <taxon>Noctuoidea</taxon>
        <taxon>Erebidae</taxon>
        <taxon>Arctiinae</taxon>
        <taxon>Arctia</taxon>
    </lineage>
</organism>
<proteinExistence type="predicted"/>
<name>A0A8S1AQ99_ARCPL</name>
<evidence type="ECO:0000313" key="2">
    <source>
        <dbReference type="EMBL" id="CAB3250431.1"/>
    </source>
</evidence>
<reference evidence="3 4" key="1">
    <citation type="submission" date="2020-04" db="EMBL/GenBank/DDBJ databases">
        <authorList>
            <person name="Wallbank WR R."/>
            <person name="Pardo Diaz C."/>
            <person name="Kozak K."/>
            <person name="Martin S."/>
            <person name="Jiggins C."/>
            <person name="Moest M."/>
            <person name="Warren A I."/>
            <person name="Byers J.R.P. K."/>
            <person name="Montejo-Kovacevich G."/>
            <person name="Yen C E."/>
        </authorList>
    </citation>
    <scope>NUCLEOTIDE SEQUENCE [LARGE SCALE GENOMIC DNA]</scope>
</reference>
<sequence>MFGPLLRRSILQGSASRTWNYLINFTHLLWCKLKYIRELRLKPLGYEFWYLSYDATHSKEALHFTLEVAV</sequence>
<evidence type="ECO:0000313" key="4">
    <source>
        <dbReference type="Proteomes" id="UP000494256"/>
    </source>
</evidence>
<dbReference type="Proteomes" id="UP000494106">
    <property type="component" value="Unassembled WGS sequence"/>
</dbReference>
<dbReference type="OrthoDB" id="7391248at2759"/>
<dbReference type="AlphaFoldDB" id="A0A8S1AQ99"/>
<evidence type="ECO:0000313" key="3">
    <source>
        <dbReference type="Proteomes" id="UP000494106"/>
    </source>
</evidence>
<dbReference type="Proteomes" id="UP000494256">
    <property type="component" value="Unassembled WGS sequence"/>
</dbReference>
<keyword evidence="3" id="KW-1185">Reference proteome</keyword>